<comment type="caution">
    <text evidence="1">The sequence shown here is derived from an EMBL/GenBank/DDBJ whole genome shotgun (WGS) entry which is preliminary data.</text>
</comment>
<name>A0AAN7SD95_9COLE</name>
<accession>A0AAN7SD95</accession>
<evidence type="ECO:0000313" key="2">
    <source>
        <dbReference type="Proteomes" id="UP001353858"/>
    </source>
</evidence>
<evidence type="ECO:0000313" key="1">
    <source>
        <dbReference type="EMBL" id="KAK4886126.1"/>
    </source>
</evidence>
<protein>
    <submittedName>
        <fullName evidence="1">Uncharacterized protein</fullName>
    </submittedName>
</protein>
<reference evidence="2" key="1">
    <citation type="submission" date="2023-01" db="EMBL/GenBank/DDBJ databases">
        <title>Key to firefly adult light organ development and bioluminescence: homeobox transcription factors regulate luciferase expression and transportation to peroxisome.</title>
        <authorList>
            <person name="Fu X."/>
        </authorList>
    </citation>
    <scope>NUCLEOTIDE SEQUENCE [LARGE SCALE GENOMIC DNA]</scope>
</reference>
<sequence>MSNGEDPLQRTNNRYSRTYTTVAQFGCCMTAEYSCDVGLQVQPDCSFHYLDLAKTPTKSSKDVFSQTSMKIKTAEKIGCLSKNCV</sequence>
<dbReference type="Proteomes" id="UP001353858">
    <property type="component" value="Unassembled WGS sequence"/>
</dbReference>
<gene>
    <name evidence="1" type="ORF">RN001_002397</name>
</gene>
<proteinExistence type="predicted"/>
<dbReference type="AlphaFoldDB" id="A0AAN7SD95"/>
<keyword evidence="2" id="KW-1185">Reference proteome</keyword>
<organism evidence="1 2">
    <name type="scientific">Aquatica leii</name>
    <dbReference type="NCBI Taxonomy" id="1421715"/>
    <lineage>
        <taxon>Eukaryota</taxon>
        <taxon>Metazoa</taxon>
        <taxon>Ecdysozoa</taxon>
        <taxon>Arthropoda</taxon>
        <taxon>Hexapoda</taxon>
        <taxon>Insecta</taxon>
        <taxon>Pterygota</taxon>
        <taxon>Neoptera</taxon>
        <taxon>Endopterygota</taxon>
        <taxon>Coleoptera</taxon>
        <taxon>Polyphaga</taxon>
        <taxon>Elateriformia</taxon>
        <taxon>Elateroidea</taxon>
        <taxon>Lampyridae</taxon>
        <taxon>Luciolinae</taxon>
        <taxon>Aquatica</taxon>
    </lineage>
</organism>
<dbReference type="EMBL" id="JARPUR010000001">
    <property type="protein sequence ID" value="KAK4886126.1"/>
    <property type="molecule type" value="Genomic_DNA"/>
</dbReference>